<dbReference type="AlphaFoldDB" id="A0A5C6TS09"/>
<accession>A0A5C6TS09</accession>
<feature type="signal peptide" evidence="2">
    <location>
        <begin position="1"/>
        <end position="20"/>
    </location>
</feature>
<dbReference type="EMBL" id="VOQQ01000001">
    <property type="protein sequence ID" value="TXC62989.1"/>
    <property type="molecule type" value="Genomic_DNA"/>
</dbReference>
<dbReference type="RefSeq" id="WP_147042390.1">
    <property type="nucleotide sequence ID" value="NZ_BAABIR010000002.1"/>
</dbReference>
<organism evidence="3 4">
    <name type="scientific">Allosphingosinicella ginsenosidimutans</name>
    <dbReference type="NCBI Taxonomy" id="1176539"/>
    <lineage>
        <taxon>Bacteria</taxon>
        <taxon>Pseudomonadati</taxon>
        <taxon>Pseudomonadota</taxon>
        <taxon>Alphaproteobacteria</taxon>
        <taxon>Sphingomonadales</taxon>
        <taxon>Sphingomonadaceae</taxon>
        <taxon>Allosphingosinicella</taxon>
    </lineage>
</organism>
<sequence length="182" mass="19804">MRLASLAIAALLLVPAVASAQDRREPSRPAPGAAGPVEPRINQLIIYGDDPCPPSTDNEINVCARLPEGDRYRIPPNLRDDPNDARRTAWANEAIELSYVGRTGTDSCSTVGGGGFTGCMMQMINAARAERRNNDQINWDALIQQAREQRLGRIDAAARDDEGDEHPNSRVIHESDPNAPQP</sequence>
<evidence type="ECO:0000256" key="1">
    <source>
        <dbReference type="SAM" id="MobiDB-lite"/>
    </source>
</evidence>
<dbReference type="Proteomes" id="UP000321249">
    <property type="component" value="Unassembled WGS sequence"/>
</dbReference>
<proteinExistence type="predicted"/>
<keyword evidence="4" id="KW-1185">Reference proteome</keyword>
<gene>
    <name evidence="3" type="ORF">FRZ32_04485</name>
</gene>
<evidence type="ECO:0000313" key="3">
    <source>
        <dbReference type="EMBL" id="TXC62989.1"/>
    </source>
</evidence>
<comment type="caution">
    <text evidence="3">The sequence shown here is derived from an EMBL/GenBank/DDBJ whole genome shotgun (WGS) entry which is preliminary data.</text>
</comment>
<feature type="region of interest" description="Disordered" evidence="1">
    <location>
        <begin position="152"/>
        <end position="182"/>
    </location>
</feature>
<reference evidence="3 4" key="1">
    <citation type="journal article" date="2015" name="J. Microbiol.">
        <title>Sphingosinicella ginsenosidimutans sp. nov., with ginsenoside converting activity.</title>
        <authorList>
            <person name="Kim J.K."/>
            <person name="Kang M.S."/>
            <person name="Park S.C."/>
            <person name="Kim K.M."/>
            <person name="Choi K."/>
            <person name="Yoon M.H."/>
            <person name="Im W.T."/>
        </authorList>
    </citation>
    <scope>NUCLEOTIDE SEQUENCE [LARGE SCALE GENOMIC DNA]</scope>
    <source>
        <strain evidence="3 4">BS-11</strain>
    </source>
</reference>
<feature type="compositionally biased region" description="Basic and acidic residues" evidence="1">
    <location>
        <begin position="152"/>
        <end position="176"/>
    </location>
</feature>
<name>A0A5C6TS09_9SPHN</name>
<dbReference type="OrthoDB" id="7391233at2"/>
<evidence type="ECO:0000313" key="4">
    <source>
        <dbReference type="Proteomes" id="UP000321249"/>
    </source>
</evidence>
<evidence type="ECO:0000256" key="2">
    <source>
        <dbReference type="SAM" id="SignalP"/>
    </source>
</evidence>
<feature type="chain" id="PRO_5022981237" evidence="2">
    <location>
        <begin position="21"/>
        <end position="182"/>
    </location>
</feature>
<keyword evidence="2" id="KW-0732">Signal</keyword>
<protein>
    <submittedName>
        <fullName evidence="3">Uncharacterized protein</fullName>
    </submittedName>
</protein>